<feature type="region of interest" description="Disordered" evidence="1">
    <location>
        <begin position="68"/>
        <end position="88"/>
    </location>
</feature>
<organism evidence="2 3">
    <name type="scientific">Vanilla planifolia</name>
    <name type="common">Vanilla</name>
    <dbReference type="NCBI Taxonomy" id="51239"/>
    <lineage>
        <taxon>Eukaryota</taxon>
        <taxon>Viridiplantae</taxon>
        <taxon>Streptophyta</taxon>
        <taxon>Embryophyta</taxon>
        <taxon>Tracheophyta</taxon>
        <taxon>Spermatophyta</taxon>
        <taxon>Magnoliopsida</taxon>
        <taxon>Liliopsida</taxon>
        <taxon>Asparagales</taxon>
        <taxon>Orchidaceae</taxon>
        <taxon>Vanilloideae</taxon>
        <taxon>Vanilleae</taxon>
        <taxon>Vanilla</taxon>
    </lineage>
</organism>
<feature type="compositionally biased region" description="Basic and acidic residues" evidence="1">
    <location>
        <begin position="72"/>
        <end position="88"/>
    </location>
</feature>
<name>A0A835RFL8_VANPL</name>
<comment type="caution">
    <text evidence="2">The sequence shown here is derived from an EMBL/GenBank/DDBJ whole genome shotgun (WGS) entry which is preliminary data.</text>
</comment>
<dbReference type="EMBL" id="JADCNL010000002">
    <property type="protein sequence ID" value="KAG0491286.1"/>
    <property type="molecule type" value="Genomic_DNA"/>
</dbReference>
<dbReference type="Proteomes" id="UP000636800">
    <property type="component" value="Chromosome 2"/>
</dbReference>
<dbReference type="OrthoDB" id="10253408at2759"/>
<proteinExistence type="predicted"/>
<sequence>MTTLVKKKDSKTPRTKTMGIFFADGKRGLDENALVGDGKCMVNVSSKATRASTKFGLIAGTTAFSLSSRPMDASKPKDMPAQEVDKFA</sequence>
<gene>
    <name evidence="2" type="ORF">HPP92_004684</name>
</gene>
<accession>A0A835RFL8</accession>
<reference evidence="2 3" key="1">
    <citation type="journal article" date="2020" name="Nat. Food">
        <title>A phased Vanilla planifolia genome enables genetic improvement of flavour and production.</title>
        <authorList>
            <person name="Hasing T."/>
            <person name="Tang H."/>
            <person name="Brym M."/>
            <person name="Khazi F."/>
            <person name="Huang T."/>
            <person name="Chambers A.H."/>
        </authorList>
    </citation>
    <scope>NUCLEOTIDE SEQUENCE [LARGE SCALE GENOMIC DNA]</scope>
    <source>
        <tissue evidence="2">Leaf</tissue>
    </source>
</reference>
<evidence type="ECO:0000256" key="1">
    <source>
        <dbReference type="SAM" id="MobiDB-lite"/>
    </source>
</evidence>
<evidence type="ECO:0000313" key="3">
    <source>
        <dbReference type="Proteomes" id="UP000636800"/>
    </source>
</evidence>
<evidence type="ECO:0000313" key="2">
    <source>
        <dbReference type="EMBL" id="KAG0491286.1"/>
    </source>
</evidence>
<protein>
    <submittedName>
        <fullName evidence="2">Uncharacterized protein</fullName>
    </submittedName>
</protein>
<dbReference type="AlphaFoldDB" id="A0A835RFL8"/>
<keyword evidence="3" id="KW-1185">Reference proteome</keyword>